<sequence>MLLEELCALSGVTGDEGQVRGYLKDYLKPYADEMHVDAMGNLIATRQAQGGKDAPTVMLLAHMDEVGLIVTGIREDGTLRFRPVGGIDPRVLISKRVLIGEKRVPGVIGCMAIHLIESREEMFKAHKVDKLYIDIGAADKRSAEKLVQKGDYIIFDPRTRYFGQDMFKAKALDDRAGCAVLARAMEKRYPVNLVAAFTAQEEIGSRGAGTAVFGVMPDAALILEGTTCADMAGVPQHLRVTRPGHGPALGITDHAAIVDKGLRNFIIQTAKQAGIPWQNREGIFGGTDAGLAQRTGAGRPVANISIPCRYIHSPVSAVNLRDYEAAVQLVQAVLERMDGYFKEA</sequence>
<accession>A0A926HL26</accession>
<evidence type="ECO:0000256" key="1">
    <source>
        <dbReference type="ARBA" id="ARBA00006272"/>
    </source>
</evidence>
<feature type="binding site" evidence="8">
    <location>
        <position position="224"/>
    </location>
    <ligand>
        <name>Zn(2+)</name>
        <dbReference type="ChEBI" id="CHEBI:29105"/>
        <label>1</label>
    </ligand>
</feature>
<dbReference type="PANTHER" id="PTHR32481">
    <property type="entry name" value="AMINOPEPTIDASE"/>
    <property type="match status" value="1"/>
</dbReference>
<evidence type="ECO:0000313" key="9">
    <source>
        <dbReference type="EMBL" id="MBC8528049.1"/>
    </source>
</evidence>
<feature type="binding site" evidence="8">
    <location>
        <position position="312"/>
    </location>
    <ligand>
        <name>Zn(2+)</name>
        <dbReference type="ChEBI" id="CHEBI:29105"/>
        <label>2</label>
    </ligand>
</feature>
<dbReference type="Gene3D" id="3.40.630.10">
    <property type="entry name" value="Zn peptidases"/>
    <property type="match status" value="1"/>
</dbReference>
<keyword evidence="10" id="KW-1185">Reference proteome</keyword>
<dbReference type="EMBL" id="JACRSO010000001">
    <property type="protein sequence ID" value="MBC8528049.1"/>
    <property type="molecule type" value="Genomic_DNA"/>
</dbReference>
<feature type="binding site" evidence="8">
    <location>
        <position position="173"/>
    </location>
    <ligand>
        <name>Zn(2+)</name>
        <dbReference type="ChEBI" id="CHEBI:29105"/>
        <label>1</label>
    </ligand>
</feature>
<keyword evidence="2" id="KW-0031">Aminopeptidase</keyword>
<dbReference type="RefSeq" id="WP_249284107.1">
    <property type="nucleotide sequence ID" value="NZ_JACRSO010000001.1"/>
</dbReference>
<dbReference type="AlphaFoldDB" id="A0A926HL26"/>
<dbReference type="PANTHER" id="PTHR32481:SF5">
    <property type="entry name" value="ENDOGLUCANASE"/>
    <property type="match status" value="1"/>
</dbReference>
<dbReference type="Proteomes" id="UP000654279">
    <property type="component" value="Unassembled WGS sequence"/>
</dbReference>
<feature type="binding site" evidence="8">
    <location>
        <position position="173"/>
    </location>
    <ligand>
        <name>Zn(2+)</name>
        <dbReference type="ChEBI" id="CHEBI:29105"/>
        <label>2</label>
    </ligand>
</feature>
<evidence type="ECO:0000256" key="7">
    <source>
        <dbReference type="PIRSR" id="PIRSR001123-1"/>
    </source>
</evidence>
<comment type="caution">
    <text evidence="9">The sequence shown here is derived from an EMBL/GenBank/DDBJ whole genome shotgun (WGS) entry which is preliminary data.</text>
</comment>
<evidence type="ECO:0000256" key="6">
    <source>
        <dbReference type="PIRNR" id="PIRNR001123"/>
    </source>
</evidence>
<dbReference type="GO" id="GO:0006508">
    <property type="term" value="P:proteolysis"/>
    <property type="evidence" value="ECO:0007669"/>
    <property type="project" value="UniProtKB-KW"/>
</dbReference>
<gene>
    <name evidence="9" type="ORF">H8699_01170</name>
</gene>
<comment type="similarity">
    <text evidence="1 6">Belongs to the peptidase M42 family.</text>
</comment>
<dbReference type="PIRSF" id="PIRSF001123">
    <property type="entry name" value="PepA_GA"/>
    <property type="match status" value="1"/>
</dbReference>
<dbReference type="Gene3D" id="2.40.30.40">
    <property type="entry name" value="Peptidase M42, domain 2"/>
    <property type="match status" value="1"/>
</dbReference>
<comment type="cofactor">
    <cofactor evidence="8">
        <name>a divalent metal cation</name>
        <dbReference type="ChEBI" id="CHEBI:60240"/>
    </cofactor>
    <text evidence="8">Binds 2 divalent metal cations per subunit.</text>
</comment>
<dbReference type="Pfam" id="PF05343">
    <property type="entry name" value="Peptidase_M42"/>
    <property type="match status" value="1"/>
</dbReference>
<evidence type="ECO:0000256" key="8">
    <source>
        <dbReference type="PIRSR" id="PIRSR001123-2"/>
    </source>
</evidence>
<evidence type="ECO:0000256" key="2">
    <source>
        <dbReference type="ARBA" id="ARBA00022438"/>
    </source>
</evidence>
<feature type="active site" description="Proton acceptor" evidence="7">
    <location>
        <position position="201"/>
    </location>
</feature>
<dbReference type="InterPro" id="IPR023367">
    <property type="entry name" value="Peptidase_M42_dom2"/>
</dbReference>
<dbReference type="GO" id="GO:0046872">
    <property type="term" value="F:metal ion binding"/>
    <property type="evidence" value="ECO:0007669"/>
    <property type="project" value="UniProtKB-UniRule"/>
</dbReference>
<dbReference type="GO" id="GO:0004177">
    <property type="term" value="F:aminopeptidase activity"/>
    <property type="evidence" value="ECO:0007669"/>
    <property type="project" value="UniProtKB-UniRule"/>
</dbReference>
<proteinExistence type="inferred from homology"/>
<name>A0A926HL26_9FIRM</name>
<dbReference type="SUPFAM" id="SSF53187">
    <property type="entry name" value="Zn-dependent exopeptidases"/>
    <property type="match status" value="1"/>
</dbReference>
<evidence type="ECO:0000256" key="5">
    <source>
        <dbReference type="ARBA" id="ARBA00022801"/>
    </source>
</evidence>
<keyword evidence="3" id="KW-0645">Protease</keyword>
<organism evidence="9 10">
    <name type="scientific">Luoshenia tenuis</name>
    <dbReference type="NCBI Taxonomy" id="2763654"/>
    <lineage>
        <taxon>Bacteria</taxon>
        <taxon>Bacillati</taxon>
        <taxon>Bacillota</taxon>
        <taxon>Clostridia</taxon>
        <taxon>Christensenellales</taxon>
        <taxon>Christensenellaceae</taxon>
        <taxon>Luoshenia</taxon>
    </lineage>
</organism>
<dbReference type="InterPro" id="IPR008007">
    <property type="entry name" value="Peptidase_M42"/>
</dbReference>
<keyword evidence="5" id="KW-0378">Hydrolase</keyword>
<dbReference type="InterPro" id="IPR051464">
    <property type="entry name" value="Peptidase_M42_aminopept"/>
</dbReference>
<evidence type="ECO:0000256" key="3">
    <source>
        <dbReference type="ARBA" id="ARBA00022670"/>
    </source>
</evidence>
<evidence type="ECO:0000313" key="10">
    <source>
        <dbReference type="Proteomes" id="UP000654279"/>
    </source>
</evidence>
<feature type="binding site" evidence="8">
    <location>
        <position position="202"/>
    </location>
    <ligand>
        <name>Zn(2+)</name>
        <dbReference type="ChEBI" id="CHEBI:29105"/>
        <label>2</label>
    </ligand>
</feature>
<reference evidence="9" key="1">
    <citation type="submission" date="2020-08" db="EMBL/GenBank/DDBJ databases">
        <title>Genome public.</title>
        <authorList>
            <person name="Liu C."/>
            <person name="Sun Q."/>
        </authorList>
    </citation>
    <scope>NUCLEOTIDE SEQUENCE</scope>
    <source>
        <strain evidence="9">NSJ-44</strain>
    </source>
</reference>
<evidence type="ECO:0000256" key="4">
    <source>
        <dbReference type="ARBA" id="ARBA00022723"/>
    </source>
</evidence>
<dbReference type="SUPFAM" id="SSF101821">
    <property type="entry name" value="Aminopeptidase/glucanase lid domain"/>
    <property type="match status" value="1"/>
</dbReference>
<feature type="binding site" evidence="8">
    <location>
        <position position="62"/>
    </location>
    <ligand>
        <name>Zn(2+)</name>
        <dbReference type="ChEBI" id="CHEBI:29105"/>
        <label>1</label>
    </ligand>
</feature>
<keyword evidence="4 8" id="KW-0479">Metal-binding</keyword>
<protein>
    <submittedName>
        <fullName evidence="9">M42 family metallopeptidase</fullName>
    </submittedName>
</protein>